<evidence type="ECO:0000256" key="1">
    <source>
        <dbReference type="ARBA" id="ARBA00022475"/>
    </source>
</evidence>
<evidence type="ECO:0000256" key="2">
    <source>
        <dbReference type="ARBA" id="ARBA00022729"/>
    </source>
</evidence>
<proteinExistence type="predicted"/>
<dbReference type="InterPro" id="IPR050490">
    <property type="entry name" value="Bact_solute-bd_prot1"/>
</dbReference>
<evidence type="ECO:0000256" key="5">
    <source>
        <dbReference type="ARBA" id="ARBA00023288"/>
    </source>
</evidence>
<dbReference type="RefSeq" id="WP_205121417.1">
    <property type="nucleotide sequence ID" value="NZ_JAFBCM010000001.1"/>
</dbReference>
<evidence type="ECO:0000256" key="3">
    <source>
        <dbReference type="ARBA" id="ARBA00023136"/>
    </source>
</evidence>
<dbReference type="InterPro" id="IPR006059">
    <property type="entry name" value="SBP"/>
</dbReference>
<protein>
    <submittedName>
        <fullName evidence="6">ABC transporter substrate-binding protein</fullName>
    </submittedName>
</protein>
<dbReference type="EMBL" id="JBHRZH010000027">
    <property type="protein sequence ID" value="MFC3764482.1"/>
    <property type="molecule type" value="Genomic_DNA"/>
</dbReference>
<keyword evidence="4" id="KW-0564">Palmitate</keyword>
<evidence type="ECO:0000313" key="6">
    <source>
        <dbReference type="EMBL" id="MFC3764482.1"/>
    </source>
</evidence>
<comment type="caution">
    <text evidence="6">The sequence shown here is derived from an EMBL/GenBank/DDBJ whole genome shotgun (WGS) entry which is preliminary data.</text>
</comment>
<dbReference type="PANTHER" id="PTHR43649:SF33">
    <property type="entry name" value="POLYGALACTURONAN_RHAMNOGALACTURONAN-BINDING PROTEIN YTCQ"/>
    <property type="match status" value="1"/>
</dbReference>
<dbReference type="Gene3D" id="3.40.190.10">
    <property type="entry name" value="Periplasmic binding protein-like II"/>
    <property type="match status" value="1"/>
</dbReference>
<name>A0ABV7YHS0_9ACTN</name>
<dbReference type="Pfam" id="PF01547">
    <property type="entry name" value="SBP_bac_1"/>
    <property type="match status" value="1"/>
</dbReference>
<keyword evidence="3" id="KW-0472">Membrane</keyword>
<dbReference type="PROSITE" id="PS51257">
    <property type="entry name" value="PROKAR_LIPOPROTEIN"/>
    <property type="match status" value="1"/>
</dbReference>
<evidence type="ECO:0000256" key="4">
    <source>
        <dbReference type="ARBA" id="ARBA00023139"/>
    </source>
</evidence>
<reference evidence="7" key="1">
    <citation type="journal article" date="2019" name="Int. J. Syst. Evol. Microbiol.">
        <title>The Global Catalogue of Microorganisms (GCM) 10K type strain sequencing project: providing services to taxonomists for standard genome sequencing and annotation.</title>
        <authorList>
            <consortium name="The Broad Institute Genomics Platform"/>
            <consortium name="The Broad Institute Genome Sequencing Center for Infectious Disease"/>
            <person name="Wu L."/>
            <person name="Ma J."/>
        </authorList>
    </citation>
    <scope>NUCLEOTIDE SEQUENCE [LARGE SCALE GENOMIC DNA]</scope>
    <source>
        <strain evidence="7">CGMCC 4.7241</strain>
    </source>
</reference>
<keyword evidence="5" id="KW-0449">Lipoprotein</keyword>
<keyword evidence="7" id="KW-1185">Reference proteome</keyword>
<dbReference type="SUPFAM" id="SSF53850">
    <property type="entry name" value="Periplasmic binding protein-like II"/>
    <property type="match status" value="1"/>
</dbReference>
<keyword evidence="1" id="KW-1003">Cell membrane</keyword>
<dbReference type="Proteomes" id="UP001595699">
    <property type="component" value="Unassembled WGS sequence"/>
</dbReference>
<gene>
    <name evidence="6" type="ORF">ACFOUW_26840</name>
</gene>
<accession>A0ABV7YHS0</accession>
<evidence type="ECO:0000313" key="7">
    <source>
        <dbReference type="Proteomes" id="UP001595699"/>
    </source>
</evidence>
<organism evidence="6 7">
    <name type="scientific">Tenggerimyces flavus</name>
    <dbReference type="NCBI Taxonomy" id="1708749"/>
    <lineage>
        <taxon>Bacteria</taxon>
        <taxon>Bacillati</taxon>
        <taxon>Actinomycetota</taxon>
        <taxon>Actinomycetes</taxon>
        <taxon>Propionibacteriales</taxon>
        <taxon>Nocardioidaceae</taxon>
        <taxon>Tenggerimyces</taxon>
    </lineage>
</organism>
<keyword evidence="2" id="KW-0732">Signal</keyword>
<sequence length="434" mass="46587">MRSLWKVAAGVLAAGAMLTGCISGGEPAAEQSTDQPAGEKYAGEVEWWTINLQKNYPTYIQGLIDSYQKQHPDVKIRWVDVPGQDITTKLLAAIAGDKVPDVVNFTSFTTGLFGNSMTDLGELFSKDDLATYAPALLDKLKSTDGKQIAIPWYNGGAGVAIYRKSALEGTGFDPANPPKTWDEALALAQKVHDAKGGYGTNAMAYSYTLQSEGIKLISDDRKKAAFATPEAAAVLEKYKKNLDSGAIAPGVLGKDARSYAQNLSNKLIAFMPKATSTDVVLLQNNSPDVYEDIVVTPAVTGAQGDQLLNGQQVFGIPAKSDNKAAAAEWLKFVTNAENQLGFCKISSIYPSALKTLEDPHFTSTAGKTPIDEARKVLVDTFPQIVDATLGSQNDERMRELLDEEVRTYMRGSKSADEALKAAAAAWDTELAKAS</sequence>
<dbReference type="PANTHER" id="PTHR43649">
    <property type="entry name" value="ARABINOSE-BINDING PROTEIN-RELATED"/>
    <property type="match status" value="1"/>
</dbReference>